<name>A0A1H9YI80_9BACI</name>
<reference evidence="3" key="1">
    <citation type="submission" date="2016-10" db="EMBL/GenBank/DDBJ databases">
        <authorList>
            <person name="Varghese N."/>
            <person name="Submissions S."/>
        </authorList>
    </citation>
    <scope>NUCLEOTIDE SEQUENCE [LARGE SCALE GENOMIC DNA]</scope>
    <source>
        <strain evidence="3">CGMCC 1.3566</strain>
    </source>
</reference>
<sequence>MMNKKVTPSEVAERLNMGINVFVLDVRENDEVVQGKIPGAKHIPLGQLALRKGELNKEKSYVVVCRSGNRSKAACGILNALGFDVEDMVGGMNDWQGDLDKYLSESVDRVD</sequence>
<dbReference type="SMART" id="SM00450">
    <property type="entry name" value="RHOD"/>
    <property type="match status" value="1"/>
</dbReference>
<dbReference type="EMBL" id="FOHJ01000001">
    <property type="protein sequence ID" value="SES68735.1"/>
    <property type="molecule type" value="Genomic_DNA"/>
</dbReference>
<keyword evidence="2" id="KW-0808">Transferase</keyword>
<gene>
    <name evidence="2" type="ORF">SAMN05421676_101176</name>
</gene>
<organism evidence="2 3">
    <name type="scientific">Salinibacillus kushneri</name>
    <dbReference type="NCBI Taxonomy" id="237682"/>
    <lineage>
        <taxon>Bacteria</taxon>
        <taxon>Bacillati</taxon>
        <taxon>Bacillota</taxon>
        <taxon>Bacilli</taxon>
        <taxon>Bacillales</taxon>
        <taxon>Bacillaceae</taxon>
        <taxon>Salinibacillus</taxon>
    </lineage>
</organism>
<dbReference type="Proteomes" id="UP000199095">
    <property type="component" value="Unassembled WGS sequence"/>
</dbReference>
<dbReference type="InterPro" id="IPR001763">
    <property type="entry name" value="Rhodanese-like_dom"/>
</dbReference>
<dbReference type="SUPFAM" id="SSF52821">
    <property type="entry name" value="Rhodanese/Cell cycle control phosphatase"/>
    <property type="match status" value="1"/>
</dbReference>
<dbReference type="PANTHER" id="PTHR43031">
    <property type="entry name" value="FAD-DEPENDENT OXIDOREDUCTASE"/>
    <property type="match status" value="1"/>
</dbReference>
<dbReference type="PANTHER" id="PTHR43031:SF17">
    <property type="entry name" value="SULFURTRANSFERASE YTWF-RELATED"/>
    <property type="match status" value="1"/>
</dbReference>
<dbReference type="InterPro" id="IPR050229">
    <property type="entry name" value="GlpE_sulfurtransferase"/>
</dbReference>
<dbReference type="InterPro" id="IPR036873">
    <property type="entry name" value="Rhodanese-like_dom_sf"/>
</dbReference>
<dbReference type="AlphaFoldDB" id="A0A1H9YI80"/>
<proteinExistence type="predicted"/>
<dbReference type="Pfam" id="PF00581">
    <property type="entry name" value="Rhodanese"/>
    <property type="match status" value="1"/>
</dbReference>
<feature type="domain" description="Rhodanese" evidence="1">
    <location>
        <begin position="20"/>
        <end position="104"/>
    </location>
</feature>
<evidence type="ECO:0000259" key="1">
    <source>
        <dbReference type="PROSITE" id="PS50206"/>
    </source>
</evidence>
<dbReference type="Gene3D" id="3.40.250.10">
    <property type="entry name" value="Rhodanese-like domain"/>
    <property type="match status" value="1"/>
</dbReference>
<evidence type="ECO:0000313" key="2">
    <source>
        <dbReference type="EMBL" id="SES68735.1"/>
    </source>
</evidence>
<protein>
    <submittedName>
        <fullName evidence="2">Rhodanese-related sulfurtransferase</fullName>
    </submittedName>
</protein>
<evidence type="ECO:0000313" key="3">
    <source>
        <dbReference type="Proteomes" id="UP000199095"/>
    </source>
</evidence>
<dbReference type="PROSITE" id="PS50206">
    <property type="entry name" value="RHODANESE_3"/>
    <property type="match status" value="1"/>
</dbReference>
<dbReference type="STRING" id="237682.SAMN05421676_101176"/>
<dbReference type="GO" id="GO:0016740">
    <property type="term" value="F:transferase activity"/>
    <property type="evidence" value="ECO:0007669"/>
    <property type="project" value="UniProtKB-KW"/>
</dbReference>
<dbReference type="CDD" id="cd00158">
    <property type="entry name" value="RHOD"/>
    <property type="match status" value="1"/>
</dbReference>
<keyword evidence="3" id="KW-1185">Reference proteome</keyword>
<accession>A0A1H9YI80</accession>